<reference evidence="1 2" key="1">
    <citation type="submission" date="2024-09" db="EMBL/GenBank/DDBJ databases">
        <authorList>
            <person name="Lee S.D."/>
        </authorList>
    </citation>
    <scope>NUCLEOTIDE SEQUENCE [LARGE SCALE GENOMIC DNA]</scope>
    <source>
        <strain evidence="1 2">N1-5</strain>
    </source>
</reference>
<evidence type="ECO:0000313" key="2">
    <source>
        <dbReference type="Proteomes" id="UP001592528"/>
    </source>
</evidence>
<organism evidence="1 2">
    <name type="scientific">Streptacidiphilus cavernicola</name>
    <dbReference type="NCBI Taxonomy" id="3342716"/>
    <lineage>
        <taxon>Bacteria</taxon>
        <taxon>Bacillati</taxon>
        <taxon>Actinomycetota</taxon>
        <taxon>Actinomycetes</taxon>
        <taxon>Kitasatosporales</taxon>
        <taxon>Streptomycetaceae</taxon>
        <taxon>Streptacidiphilus</taxon>
    </lineage>
</organism>
<accession>A0ABV6UZJ1</accession>
<evidence type="ECO:0000313" key="1">
    <source>
        <dbReference type="EMBL" id="MFC1406838.1"/>
    </source>
</evidence>
<dbReference type="RefSeq" id="WP_030248618.1">
    <property type="nucleotide sequence ID" value="NZ_JBHEZZ010000034.1"/>
</dbReference>
<dbReference type="PANTHER" id="PTHR12558">
    <property type="entry name" value="CELL DIVISION CYCLE 16,23,27"/>
    <property type="match status" value="1"/>
</dbReference>
<dbReference type="EMBL" id="JBHEZZ010000034">
    <property type="protein sequence ID" value="MFC1406838.1"/>
    <property type="molecule type" value="Genomic_DNA"/>
</dbReference>
<dbReference type="Gene3D" id="1.25.40.10">
    <property type="entry name" value="Tetratricopeptide repeat domain"/>
    <property type="match status" value="2"/>
</dbReference>
<dbReference type="PANTHER" id="PTHR12558:SF13">
    <property type="entry name" value="CELL DIVISION CYCLE PROTEIN 27 HOMOLOG"/>
    <property type="match status" value="1"/>
</dbReference>
<gene>
    <name evidence="1" type="ORF">ACEZDJ_36690</name>
</gene>
<protein>
    <submittedName>
        <fullName evidence="1">Tetratricopeptide repeat protein</fullName>
    </submittedName>
</protein>
<dbReference type="InterPro" id="IPR019734">
    <property type="entry name" value="TPR_rpt"/>
</dbReference>
<dbReference type="SUPFAM" id="SSF81901">
    <property type="entry name" value="HCP-like"/>
    <property type="match status" value="3"/>
</dbReference>
<name>A0ABV6UZJ1_9ACTN</name>
<comment type="caution">
    <text evidence="1">The sequence shown here is derived from an EMBL/GenBank/DDBJ whole genome shotgun (WGS) entry which is preliminary data.</text>
</comment>
<keyword evidence="2" id="KW-1185">Reference proteome</keyword>
<dbReference type="Proteomes" id="UP001592528">
    <property type="component" value="Unassembled WGS sequence"/>
</dbReference>
<sequence length="373" mass="41082">MPEEVLVQRADQEAAQGRHAAALELYARAWESRHDETADKLLDLVEDWGDVEASLEVLRSTAESGVSGAYEALAALLIEVEEPEEALEALALAHAAGREVTLWTAAVYADELGERERAEEWYRKAIGAEEPGALNDFGVFLSDDQDRLVEAEEVLTLAVERGDPMALGNLGRMHLEAERVDQALEWLGRGLDAGVRSVLVPMAEAEQQLGRYDEARAHLTAALDEEIEGAQLAWANFCAEHGTAEEKASAEGEYLTALQQQEYGAHFDYAIFLAEQDRMDEAVKQYEAAAAEGESNAWLNLALIYEDRKDRRTAEDCYRSGIEAGDLQALLAYAEFLRQWGRQKDIPDLYPTAEALGADESETAQLHTLAGTA</sequence>
<dbReference type="InterPro" id="IPR011990">
    <property type="entry name" value="TPR-like_helical_dom_sf"/>
</dbReference>
<dbReference type="SMART" id="SM00028">
    <property type="entry name" value="TPR"/>
    <property type="match status" value="4"/>
</dbReference>
<proteinExistence type="predicted"/>
<dbReference type="Pfam" id="PF13181">
    <property type="entry name" value="TPR_8"/>
    <property type="match status" value="2"/>
</dbReference>